<name>A0A423UTW9_STRGL</name>
<gene>
    <name evidence="2" type="ORF">D3105_25425</name>
</gene>
<feature type="compositionally biased region" description="Basic residues" evidence="1">
    <location>
        <begin position="58"/>
        <end position="74"/>
    </location>
</feature>
<dbReference type="Proteomes" id="UP000285596">
    <property type="component" value="Unassembled WGS sequence"/>
</dbReference>
<reference evidence="2 3" key="1">
    <citation type="submission" date="2018-08" db="EMBL/GenBank/DDBJ databases">
        <title>Streptomyces globisporus 1912-4Crt, whole genome shotgun sequence.</title>
        <authorList>
            <person name="Matselyukh B."/>
        </authorList>
    </citation>
    <scope>NUCLEOTIDE SEQUENCE [LARGE SCALE GENOMIC DNA]</scope>
    <source>
        <strain evidence="2 3">1912-4Crt</strain>
    </source>
</reference>
<feature type="region of interest" description="Disordered" evidence="1">
    <location>
        <begin position="1"/>
        <end position="74"/>
    </location>
</feature>
<accession>A0A423UTW9</accession>
<proteinExistence type="predicted"/>
<comment type="caution">
    <text evidence="2">The sequence shown here is derived from an EMBL/GenBank/DDBJ whole genome shotgun (WGS) entry which is preliminary data.</text>
</comment>
<feature type="compositionally biased region" description="Basic residues" evidence="1">
    <location>
        <begin position="1"/>
        <end position="11"/>
    </location>
</feature>
<sequence length="74" mass="8247">MDHLPRHRNRHQDRSTRSACGAPGPHRRTTPAHPASADGHRTFAARPGDVLRAARPGHAPRRTHQGHRPLPRLP</sequence>
<dbReference type="EMBL" id="QWFA01000163">
    <property type="protein sequence ID" value="ROV65788.1"/>
    <property type="molecule type" value="Genomic_DNA"/>
</dbReference>
<evidence type="ECO:0000256" key="1">
    <source>
        <dbReference type="SAM" id="MobiDB-lite"/>
    </source>
</evidence>
<evidence type="ECO:0000313" key="2">
    <source>
        <dbReference type="EMBL" id="ROV65788.1"/>
    </source>
</evidence>
<organism evidence="2 3">
    <name type="scientific">Streptomyces globisporus</name>
    <dbReference type="NCBI Taxonomy" id="1908"/>
    <lineage>
        <taxon>Bacteria</taxon>
        <taxon>Bacillati</taxon>
        <taxon>Actinomycetota</taxon>
        <taxon>Actinomycetes</taxon>
        <taxon>Kitasatosporales</taxon>
        <taxon>Streptomycetaceae</taxon>
        <taxon>Streptomyces</taxon>
    </lineage>
</organism>
<feature type="non-terminal residue" evidence="2">
    <location>
        <position position="74"/>
    </location>
</feature>
<protein>
    <submittedName>
        <fullName evidence="2">Uncharacterized protein</fullName>
    </submittedName>
</protein>
<evidence type="ECO:0000313" key="3">
    <source>
        <dbReference type="Proteomes" id="UP000285596"/>
    </source>
</evidence>
<dbReference type="AlphaFoldDB" id="A0A423UTW9"/>